<evidence type="ECO:0000256" key="19">
    <source>
        <dbReference type="SAM" id="MobiDB-lite"/>
    </source>
</evidence>
<name>A0A4E9EMD1_GIBZA</name>
<evidence type="ECO:0000256" key="6">
    <source>
        <dbReference type="ARBA" id="ARBA00010883"/>
    </source>
</evidence>
<feature type="repeat" description="WD" evidence="18">
    <location>
        <begin position="593"/>
        <end position="634"/>
    </location>
</feature>
<dbReference type="Pfam" id="PF09325">
    <property type="entry name" value="Vps5"/>
    <property type="match status" value="1"/>
</dbReference>
<keyword evidence="9" id="KW-0597">Phosphoprotein</keyword>
<evidence type="ECO:0000256" key="13">
    <source>
        <dbReference type="ARBA" id="ARBA00023015"/>
    </source>
</evidence>
<dbReference type="GO" id="GO:0005669">
    <property type="term" value="C:transcription factor TFIID complex"/>
    <property type="evidence" value="ECO:0007669"/>
    <property type="project" value="TreeGrafter"/>
</dbReference>
<comment type="similarity">
    <text evidence="5">Belongs to the WD repeat TAF5 family.</text>
</comment>
<dbReference type="InterPro" id="IPR027267">
    <property type="entry name" value="AH/BAR_dom_sf"/>
</dbReference>
<dbReference type="InterPro" id="IPR035803">
    <property type="entry name" value="BAR_Vps5"/>
</dbReference>
<feature type="compositionally biased region" description="Basic and acidic residues" evidence="19">
    <location>
        <begin position="1314"/>
        <end position="1327"/>
    </location>
</feature>
<dbReference type="Pfam" id="PF00400">
    <property type="entry name" value="WD40"/>
    <property type="match status" value="5"/>
</dbReference>
<dbReference type="GO" id="GO:0005794">
    <property type="term" value="C:Golgi apparatus"/>
    <property type="evidence" value="ECO:0007669"/>
    <property type="project" value="UniProtKB-SubCell"/>
</dbReference>
<dbReference type="Pfam" id="PF00787">
    <property type="entry name" value="PX"/>
    <property type="match status" value="1"/>
</dbReference>
<organism evidence="22">
    <name type="scientific">Gibberella zeae</name>
    <name type="common">Wheat head blight fungus</name>
    <name type="synonym">Fusarium graminearum</name>
    <dbReference type="NCBI Taxonomy" id="5518"/>
    <lineage>
        <taxon>Eukaryota</taxon>
        <taxon>Fungi</taxon>
        <taxon>Dikarya</taxon>
        <taxon>Ascomycota</taxon>
        <taxon>Pezizomycotina</taxon>
        <taxon>Sordariomycetes</taxon>
        <taxon>Hypocreomycetidae</taxon>
        <taxon>Hypocreales</taxon>
        <taxon>Nectriaceae</taxon>
        <taxon>Fusarium</taxon>
    </lineage>
</organism>
<evidence type="ECO:0000256" key="11">
    <source>
        <dbReference type="ARBA" id="ARBA00022737"/>
    </source>
</evidence>
<evidence type="ECO:0000256" key="9">
    <source>
        <dbReference type="ARBA" id="ARBA00022553"/>
    </source>
</evidence>
<feature type="domain" description="PX" evidence="20">
    <location>
        <begin position="921"/>
        <end position="1038"/>
    </location>
</feature>
<keyword evidence="15" id="KW-0472">Membrane</keyword>
<dbReference type="InterPro" id="IPR007582">
    <property type="entry name" value="TFIID_NTD2"/>
</dbReference>
<feature type="repeat" description="WD" evidence="18">
    <location>
        <begin position="507"/>
        <end position="538"/>
    </location>
</feature>
<feature type="repeat" description="WD" evidence="18">
    <location>
        <begin position="483"/>
        <end position="500"/>
    </location>
</feature>
<dbReference type="GO" id="GO:0006367">
    <property type="term" value="P:transcription initiation at RNA polymerase II promoter"/>
    <property type="evidence" value="ECO:0007669"/>
    <property type="project" value="TreeGrafter"/>
</dbReference>
<feature type="repeat" description="WD" evidence="18">
    <location>
        <begin position="549"/>
        <end position="592"/>
    </location>
</feature>
<keyword evidence="7" id="KW-0813">Transport</keyword>
<dbReference type="Pfam" id="PF04494">
    <property type="entry name" value="TFIID_NTD2"/>
    <property type="match status" value="1"/>
</dbReference>
<dbReference type="SUPFAM" id="SSF103657">
    <property type="entry name" value="BAR/IMD domain-like"/>
    <property type="match status" value="1"/>
</dbReference>
<dbReference type="GO" id="GO:0016251">
    <property type="term" value="F:RNA polymerase II general transcription initiation factor activity"/>
    <property type="evidence" value="ECO:0007669"/>
    <property type="project" value="TreeGrafter"/>
</dbReference>
<dbReference type="SMART" id="SM00312">
    <property type="entry name" value="PX"/>
    <property type="match status" value="1"/>
</dbReference>
<dbReference type="GO" id="GO:0042147">
    <property type="term" value="P:retrograde transport, endosome to Golgi"/>
    <property type="evidence" value="ECO:0007669"/>
    <property type="project" value="UniProtKB-ARBA"/>
</dbReference>
<feature type="region of interest" description="Disordered" evidence="19">
    <location>
        <begin position="674"/>
        <end position="734"/>
    </location>
</feature>
<protein>
    <recommendedName>
        <fullName evidence="20">PX domain-containing protein</fullName>
    </recommendedName>
</protein>
<proteinExistence type="inferred from homology"/>
<evidence type="ECO:0000259" key="20">
    <source>
        <dbReference type="PROSITE" id="PS50195"/>
    </source>
</evidence>
<dbReference type="CDD" id="cd07627">
    <property type="entry name" value="BAR_Vps5p"/>
    <property type="match status" value="1"/>
</dbReference>
<feature type="repeat" description="WD" evidence="18">
    <location>
        <begin position="643"/>
        <end position="670"/>
    </location>
</feature>
<comment type="similarity">
    <text evidence="6">Belongs to the sorting nexin family.</text>
</comment>
<accession>A0A4E9EMD1</accession>
<dbReference type="SUPFAM" id="SSF50978">
    <property type="entry name" value="WD40 repeat-like"/>
    <property type="match status" value="1"/>
</dbReference>
<keyword evidence="8" id="KW-0963">Cytoplasm</keyword>
<evidence type="ECO:0000256" key="8">
    <source>
        <dbReference type="ARBA" id="ARBA00022490"/>
    </source>
</evidence>
<evidence type="ECO:0000256" key="5">
    <source>
        <dbReference type="ARBA" id="ARBA00009435"/>
    </source>
</evidence>
<evidence type="ECO:0000256" key="17">
    <source>
        <dbReference type="ARBA" id="ARBA00023242"/>
    </source>
</evidence>
<keyword evidence="13" id="KW-0805">Transcription regulation</keyword>
<feature type="compositionally biased region" description="Polar residues" evidence="19">
    <location>
        <begin position="861"/>
        <end position="872"/>
    </location>
</feature>
<feature type="compositionally biased region" description="Low complexity" evidence="19">
    <location>
        <begin position="777"/>
        <end position="812"/>
    </location>
</feature>
<dbReference type="CDD" id="cd00200">
    <property type="entry name" value="WD40"/>
    <property type="match status" value="1"/>
</dbReference>
<reference evidence="21" key="2">
    <citation type="submission" date="2021-03" db="EMBL/GenBank/DDBJ databases">
        <authorList>
            <person name="Alouane T."/>
            <person name="Langin T."/>
            <person name="Bonhomme L."/>
        </authorList>
    </citation>
    <scope>NUCLEOTIDE SEQUENCE</scope>
    <source>
        <strain evidence="21">MDC_Fg202</strain>
    </source>
</reference>
<dbReference type="CDD" id="cd08044">
    <property type="entry name" value="TAF5_NTD2"/>
    <property type="match status" value="1"/>
</dbReference>
<keyword evidence="17" id="KW-0539">Nucleus</keyword>
<dbReference type="SUPFAM" id="SSF160897">
    <property type="entry name" value="Taf5 N-terminal domain-like"/>
    <property type="match status" value="1"/>
</dbReference>
<dbReference type="Gene3D" id="1.20.1270.60">
    <property type="entry name" value="Arfaptin homology (AH) domain/BAR domain"/>
    <property type="match status" value="1"/>
</dbReference>
<keyword evidence="10 18" id="KW-0853">WD repeat</keyword>
<evidence type="ECO:0000256" key="10">
    <source>
        <dbReference type="ARBA" id="ARBA00022574"/>
    </source>
</evidence>
<feature type="compositionally biased region" description="Basic and acidic residues" evidence="19">
    <location>
        <begin position="296"/>
        <end position="313"/>
    </location>
</feature>
<feature type="region of interest" description="Disordered" evidence="19">
    <location>
        <begin position="263"/>
        <end position="326"/>
    </location>
</feature>
<dbReference type="SMART" id="SM00320">
    <property type="entry name" value="WD40"/>
    <property type="match status" value="6"/>
</dbReference>
<evidence type="ECO:0000313" key="22">
    <source>
        <dbReference type="EMBL" id="VIO63348.1"/>
    </source>
</evidence>
<feature type="compositionally biased region" description="Polar residues" evidence="19">
    <location>
        <begin position="904"/>
        <end position="914"/>
    </location>
</feature>
<dbReference type="FunFam" id="1.20.1270.60:FF:000022">
    <property type="entry name" value="Sorting nexin 3 protein"/>
    <property type="match status" value="1"/>
</dbReference>
<keyword evidence="16" id="KW-0804">Transcription</keyword>
<dbReference type="GO" id="GO:0030904">
    <property type="term" value="C:retromer complex"/>
    <property type="evidence" value="ECO:0007669"/>
    <property type="project" value="UniProtKB-ARBA"/>
</dbReference>
<evidence type="ECO:0000256" key="12">
    <source>
        <dbReference type="ARBA" id="ARBA00022927"/>
    </source>
</evidence>
<dbReference type="InterPro" id="IPR020472">
    <property type="entry name" value="WD40_PAC1"/>
</dbReference>
<evidence type="ECO:0000256" key="16">
    <source>
        <dbReference type="ARBA" id="ARBA00023163"/>
    </source>
</evidence>
<dbReference type="GO" id="GO:0015031">
    <property type="term" value="P:protein transport"/>
    <property type="evidence" value="ECO:0007669"/>
    <property type="project" value="UniProtKB-KW"/>
</dbReference>
<dbReference type="Gene3D" id="2.130.10.10">
    <property type="entry name" value="YVTN repeat-like/Quinoprotein amine dehydrogenase"/>
    <property type="match status" value="2"/>
</dbReference>
<dbReference type="EMBL" id="CAJPIJ010000078">
    <property type="protein sequence ID" value="CAG1968881.1"/>
    <property type="molecule type" value="Genomic_DNA"/>
</dbReference>
<dbReference type="InterPro" id="IPR001680">
    <property type="entry name" value="WD40_rpt"/>
</dbReference>
<dbReference type="InterPro" id="IPR036322">
    <property type="entry name" value="WD40_repeat_dom_sf"/>
</dbReference>
<dbReference type="InterPro" id="IPR036871">
    <property type="entry name" value="PX_dom_sf"/>
</dbReference>
<evidence type="ECO:0000256" key="15">
    <source>
        <dbReference type="ARBA" id="ARBA00023136"/>
    </source>
</evidence>
<dbReference type="PROSITE" id="PS50195">
    <property type="entry name" value="PX"/>
    <property type="match status" value="1"/>
</dbReference>
<dbReference type="PROSITE" id="PS50294">
    <property type="entry name" value="WD_REPEATS_REGION"/>
    <property type="match status" value="3"/>
</dbReference>
<dbReference type="InterPro" id="IPR019775">
    <property type="entry name" value="WD40_repeat_CS"/>
</dbReference>
<evidence type="ECO:0000256" key="7">
    <source>
        <dbReference type="ARBA" id="ARBA00022448"/>
    </source>
</evidence>
<dbReference type="InterPro" id="IPR037264">
    <property type="entry name" value="TFIID_NTD2_sf"/>
</dbReference>
<dbReference type="PANTHER" id="PTHR19879:SF1">
    <property type="entry name" value="CANNONBALL-RELATED"/>
    <property type="match status" value="1"/>
</dbReference>
<dbReference type="Proteomes" id="UP000746612">
    <property type="component" value="Unassembled WGS sequence"/>
</dbReference>
<dbReference type="EMBL" id="CAAKMV010000174">
    <property type="protein sequence ID" value="VIO63348.1"/>
    <property type="molecule type" value="Genomic_DNA"/>
</dbReference>
<keyword evidence="12" id="KW-0653">Protein transport</keyword>
<dbReference type="GO" id="GO:0005829">
    <property type="term" value="C:cytosol"/>
    <property type="evidence" value="ECO:0007669"/>
    <property type="project" value="GOC"/>
</dbReference>
<dbReference type="GO" id="GO:0035091">
    <property type="term" value="F:phosphatidylinositol binding"/>
    <property type="evidence" value="ECO:0007669"/>
    <property type="project" value="InterPro"/>
</dbReference>
<dbReference type="PRINTS" id="PR00320">
    <property type="entry name" value="GPROTEINBRPT"/>
</dbReference>
<evidence type="ECO:0000256" key="14">
    <source>
        <dbReference type="ARBA" id="ARBA00023034"/>
    </source>
</evidence>
<dbReference type="InterPro" id="IPR037868">
    <property type="entry name" value="PX_Vps5"/>
</dbReference>
<keyword evidence="11" id="KW-0677">Repeat</keyword>
<dbReference type="SUPFAM" id="SSF64268">
    <property type="entry name" value="PX domain"/>
    <property type="match status" value="1"/>
</dbReference>
<dbReference type="CDD" id="cd06861">
    <property type="entry name" value="PX_Vps5p"/>
    <property type="match status" value="1"/>
</dbReference>
<reference evidence="22" key="1">
    <citation type="submission" date="2019-04" db="EMBL/GenBank/DDBJ databases">
        <authorList>
            <person name="Melise S."/>
            <person name="Noan J."/>
            <person name="Okalmin O."/>
        </authorList>
    </citation>
    <scope>NUCLEOTIDE SEQUENCE</scope>
    <source>
        <strain evidence="22">FN9</strain>
    </source>
</reference>
<dbReference type="PROSITE" id="PS00678">
    <property type="entry name" value="WD_REPEATS_1"/>
    <property type="match status" value="1"/>
</dbReference>
<dbReference type="FunFam" id="3.30.1520.10:FF:000013">
    <property type="entry name" value="Putative Sorting nexin 3"/>
    <property type="match status" value="1"/>
</dbReference>
<evidence type="ECO:0000256" key="1">
    <source>
        <dbReference type="ARBA" id="ARBA00004123"/>
    </source>
</evidence>
<gene>
    <name evidence="22" type="ORF">FUG_LOCUS511864</name>
    <name evidence="21" type="ORF">MDCFG202_LOCUS63467</name>
</gene>
<dbReference type="Gene3D" id="1.25.40.500">
    <property type="entry name" value="TFIID subunit TAF5, NTD2 domain"/>
    <property type="match status" value="1"/>
</dbReference>
<dbReference type="PROSITE" id="PS50082">
    <property type="entry name" value="WD_REPEATS_2"/>
    <property type="match status" value="6"/>
</dbReference>
<feature type="compositionally biased region" description="Low complexity" evidence="19">
    <location>
        <begin position="683"/>
        <end position="695"/>
    </location>
</feature>
<dbReference type="PROSITE" id="PS50896">
    <property type="entry name" value="LISH"/>
    <property type="match status" value="1"/>
</dbReference>
<feature type="region of interest" description="Disordered" evidence="19">
    <location>
        <begin position="1"/>
        <end position="48"/>
    </location>
</feature>
<sequence length="1327" mass="146292">MSAPSQTPGAPAPGAYQGPSATPPAPTHTASNTTGQTGASTTGGAMSNQNLNQIRLRLTDVREQVTDYLLKRGFNRTEEVFRQESKHLGPDGKPIYQLANLGPKKYQKAFGLLREWVENNLDIYKFELSKLLWPVFVYSFLELVTHAYTEDAKVFLRDIGPNFQPVHADDLKTLGTITLAQHITENPMTKLYRENKYRIPLNQHASGDLFNFLERESDQGGSVIRQLLATYCQIDSTARGPITPFSFEAVYKRSRNMEVESVDTNEGIPGVNIGLSNKDVLDPTAPLKLGPLPMDVDLRDDVRAELEDDERRNPPPPGKASLVDEFDQKIKREESADAPSRAELPLPPSRPRDIMLEMQKLRENRDRFKIDGATGGVGVPISACMFTFHNTLGSVASMDFSNDGQLVAAGTTESYIRVWSLDGKALPTMNPHEKDAKFNSRKLIGHSGPVYDVSFSDAVSGPPQKLFGDEGKSNPAMDTRPKLLLSASADGQIRLWSLESWSCLCLYKSHDGPAFRTQWGPHGHYFLSGGYDKAVRVWMQDHASPQRLLVGHDTAISALTWHPNGLYVFSASDETDKSIRMWSVVTGACVRVFTGHNEYITAMECAPNGKILASADCAGNIFFWDLAKGTRIKRSRGHGKGGIWSLSFSVESNVLASGGQDGTVRLWDVELPADPQKASQQQTGNDATATGADGANTGGVVGEGPRVAAATSGQGGGSGTTGTHKKKNKEVMITPDQISAFPTKKTPVMKVKFTRMNLVIVGGCYDPEPMDVEESPWADSSQASQQASQPEASASASQSSTPAPASSSAPRPSRGPRRLVAQPTRLEAVDDPLGPLGAVPEDNGSAQDAPPVPPQKEQMVIRTTMSQPQQQRRAADPNHIDDEENDGPKAPRAPPPVEAAQPSAVRSSNQPSVSIEQAAKPTFQIYVGDPHKVGDLTSSHIVYSVRTKTTSKGYKQPEFEVKRRYRDFLWLYNTLHGNNPGIVVPPPPDKQAVGRFDSNFVESRRAALEKMLNKTAIHPTLQHDPDLKLFLESETFNVDIKHKERRDPIPTESKGVLGSLGINVGGGNKFVEQDDWFHDRKVYLDALENQLKGLLKAMETMVGQRKMMAEAAGDFSASLHALSTVELSPSLSGPLDALSELQLTIRDVYDRQAQQDVLTFGIILEEYIRLIGSVKMAFGQRQKAFYSWHAAESELQKKKATQDKLLRQGKSQQDRLNQMSAEVGESERKVHQARLLFEDMGRLMRSELDRFEKEKVEDFKSGVETFLESAVEAQKELIEKWETFLMQLDAEDDESVFYRPPVYQQQQQKGGDTAVDRARARIDEDSD</sequence>
<evidence type="ECO:0000256" key="4">
    <source>
        <dbReference type="ARBA" id="ARBA00004555"/>
    </source>
</evidence>
<dbReference type="PANTHER" id="PTHR19879">
    <property type="entry name" value="TRANSCRIPTION INITIATION FACTOR TFIID"/>
    <property type="match status" value="1"/>
</dbReference>
<dbReference type="InterPro" id="IPR015404">
    <property type="entry name" value="Vps5_C"/>
</dbReference>
<evidence type="ECO:0000256" key="18">
    <source>
        <dbReference type="PROSITE-ProRule" id="PRU00221"/>
    </source>
</evidence>
<dbReference type="InterPro" id="IPR001683">
    <property type="entry name" value="PX_dom"/>
</dbReference>
<evidence type="ECO:0000313" key="21">
    <source>
        <dbReference type="EMBL" id="CAG1968881.1"/>
    </source>
</evidence>
<dbReference type="GO" id="GO:0005768">
    <property type="term" value="C:endosome"/>
    <property type="evidence" value="ECO:0007669"/>
    <property type="project" value="UniProtKB-ARBA"/>
</dbReference>
<feature type="region of interest" description="Disordered" evidence="19">
    <location>
        <begin position="1302"/>
        <end position="1327"/>
    </location>
</feature>
<evidence type="ECO:0000256" key="2">
    <source>
        <dbReference type="ARBA" id="ARBA00004287"/>
    </source>
</evidence>
<evidence type="ECO:0000256" key="3">
    <source>
        <dbReference type="ARBA" id="ARBA00004496"/>
    </source>
</evidence>
<feature type="region of interest" description="Disordered" evidence="19">
    <location>
        <begin position="770"/>
        <end position="914"/>
    </location>
</feature>
<dbReference type="InterPro" id="IPR015943">
    <property type="entry name" value="WD40/YVTN_repeat-like_dom_sf"/>
</dbReference>
<feature type="compositionally biased region" description="Low complexity" evidence="19">
    <location>
        <begin position="8"/>
        <end position="20"/>
    </location>
</feature>
<keyword evidence="14" id="KW-0333">Golgi apparatus</keyword>
<dbReference type="InterPro" id="IPR006594">
    <property type="entry name" value="LisH"/>
</dbReference>
<comment type="subcellular location">
    <subcellularLocation>
        <location evidence="3">Cytoplasm</location>
    </subcellularLocation>
    <subcellularLocation>
        <location evidence="4">Golgi apparatus</location>
    </subcellularLocation>
    <subcellularLocation>
        <location evidence="2">Membrane</location>
        <topology evidence="2">Peripheral membrane protein</topology>
        <orientation evidence="2">Cytoplasmic side</orientation>
    </subcellularLocation>
    <subcellularLocation>
        <location evidence="1">Nucleus</location>
    </subcellularLocation>
</comment>
<feature type="repeat" description="WD" evidence="18">
    <location>
        <begin position="388"/>
        <end position="422"/>
    </location>
</feature>
<dbReference type="Gene3D" id="3.30.1520.10">
    <property type="entry name" value="Phox-like domain"/>
    <property type="match status" value="1"/>
</dbReference>
<feature type="compositionally biased region" description="Low complexity" evidence="19">
    <location>
        <begin position="27"/>
        <end position="47"/>
    </location>
</feature>